<feature type="region of interest" description="Disordered" evidence="1">
    <location>
        <begin position="1"/>
        <end position="24"/>
    </location>
</feature>
<keyword evidence="2" id="KW-0496">Mitochondrion</keyword>
<gene>
    <name evidence="2" type="ORF">PLBR_LOCUS4534</name>
</gene>
<dbReference type="EMBL" id="OVEO01000007">
    <property type="protein sequence ID" value="SPQ97319.1"/>
    <property type="molecule type" value="Genomic_DNA"/>
</dbReference>
<evidence type="ECO:0000313" key="3">
    <source>
        <dbReference type="Proteomes" id="UP000290189"/>
    </source>
</evidence>
<sequence length="142" mass="15430">MRRTYKGWDGAQGAPEEVGQRHDPVQIEASVDDISTGATSSETRVVEVPNASTSMSTALTPGRLVAQIPGRFGQLCQRLEAAAGNDRDLVGPKRPVRSRVGTELKYPEGTDVTAFDQIVLRTTGRAGRIRRAERQRADPMQA</sequence>
<evidence type="ECO:0000313" key="2">
    <source>
        <dbReference type="EMBL" id="SPQ97319.1"/>
    </source>
</evidence>
<proteinExistence type="predicted"/>
<dbReference type="AlphaFoldDB" id="A0A3P3YB20"/>
<name>A0A3P3YB20_PLABS</name>
<reference evidence="2 3" key="1">
    <citation type="submission" date="2018-03" db="EMBL/GenBank/DDBJ databases">
        <authorList>
            <person name="Fogelqvist J."/>
        </authorList>
    </citation>
    <scope>NUCLEOTIDE SEQUENCE [LARGE SCALE GENOMIC DNA]</scope>
</reference>
<geneLocation type="mitochondrion" evidence="2"/>
<dbReference type="Proteomes" id="UP000290189">
    <property type="component" value="Unassembled WGS sequence"/>
</dbReference>
<accession>A0A3P3YB20</accession>
<protein>
    <submittedName>
        <fullName evidence="2">Uncharacterized protein</fullName>
    </submittedName>
</protein>
<organism evidence="2 3">
    <name type="scientific">Plasmodiophora brassicae</name>
    <name type="common">Clubroot disease agent</name>
    <dbReference type="NCBI Taxonomy" id="37360"/>
    <lineage>
        <taxon>Eukaryota</taxon>
        <taxon>Sar</taxon>
        <taxon>Rhizaria</taxon>
        <taxon>Endomyxa</taxon>
        <taxon>Phytomyxea</taxon>
        <taxon>Plasmodiophorida</taxon>
        <taxon>Plasmodiophoridae</taxon>
        <taxon>Plasmodiophora</taxon>
    </lineage>
</organism>
<evidence type="ECO:0000256" key="1">
    <source>
        <dbReference type="SAM" id="MobiDB-lite"/>
    </source>
</evidence>